<proteinExistence type="predicted"/>
<organism evidence="1 2">
    <name type="scientific">Stieleria maiorica</name>
    <dbReference type="NCBI Taxonomy" id="2795974"/>
    <lineage>
        <taxon>Bacteria</taxon>
        <taxon>Pseudomonadati</taxon>
        <taxon>Planctomycetota</taxon>
        <taxon>Planctomycetia</taxon>
        <taxon>Pirellulales</taxon>
        <taxon>Pirellulaceae</taxon>
        <taxon>Stieleria</taxon>
    </lineage>
</organism>
<sequence length="135" mass="15865">MPGKILVNRLRELLTQQAAIQKQELDLRVEIQIVERQLQLLSLGGGTSVVPVDENQQFIEKYRDQLEPEDIEFLSKKYRSTKEVVEYTGFPRTSLRRDALERGTIEYRKDENGNIRYKTISVMRKLLNVKAEEKR</sequence>
<dbReference type="RefSeq" id="WP_147867700.1">
    <property type="nucleotide sequence ID" value="NZ_CP036264.1"/>
</dbReference>
<evidence type="ECO:0000313" key="2">
    <source>
        <dbReference type="Proteomes" id="UP000321353"/>
    </source>
</evidence>
<dbReference type="Proteomes" id="UP000321353">
    <property type="component" value="Chromosome"/>
</dbReference>
<name>A0A5B9MD18_9BACT</name>
<gene>
    <name evidence="1" type="ORF">Mal15_21840</name>
</gene>
<accession>A0A5B9MD18</accession>
<keyword evidence="2" id="KW-1185">Reference proteome</keyword>
<dbReference type="AlphaFoldDB" id="A0A5B9MD18"/>
<dbReference type="EMBL" id="CP036264">
    <property type="protein sequence ID" value="QEF98136.1"/>
    <property type="molecule type" value="Genomic_DNA"/>
</dbReference>
<protein>
    <submittedName>
        <fullName evidence="1">Uncharacterized protein</fullName>
    </submittedName>
</protein>
<evidence type="ECO:0000313" key="1">
    <source>
        <dbReference type="EMBL" id="QEF98136.1"/>
    </source>
</evidence>
<dbReference type="KEGG" id="smam:Mal15_21840"/>
<reference evidence="1 2" key="1">
    <citation type="submission" date="2019-02" db="EMBL/GenBank/DDBJ databases">
        <title>Planctomycetal bacteria perform biofilm scaping via a novel small molecule.</title>
        <authorList>
            <person name="Jeske O."/>
            <person name="Boedeker C."/>
            <person name="Wiegand S."/>
            <person name="Breitling P."/>
            <person name="Kallscheuer N."/>
            <person name="Jogler M."/>
            <person name="Rohde M."/>
            <person name="Petersen J."/>
            <person name="Medema M.H."/>
            <person name="Surup F."/>
            <person name="Jogler C."/>
        </authorList>
    </citation>
    <scope>NUCLEOTIDE SEQUENCE [LARGE SCALE GENOMIC DNA]</scope>
    <source>
        <strain evidence="1 2">Mal15</strain>
    </source>
</reference>